<dbReference type="PATRIC" id="fig|84292.3.peg.1887"/>
<dbReference type="OrthoDB" id="4463796at2"/>
<evidence type="ECO:0000313" key="1">
    <source>
        <dbReference type="EMBL" id="KOS10641.1"/>
    </source>
</evidence>
<name>A0A0M8MNW8_9MICO</name>
<evidence type="ECO:0000313" key="2">
    <source>
        <dbReference type="Proteomes" id="UP000037737"/>
    </source>
</evidence>
<dbReference type="Proteomes" id="UP000037737">
    <property type="component" value="Unassembled WGS sequence"/>
</dbReference>
<protein>
    <submittedName>
        <fullName evidence="1">Uncharacterized protein</fullName>
    </submittedName>
</protein>
<dbReference type="KEGG" id="mcw:A8L33_14565"/>
<dbReference type="EMBL" id="LAVO01000009">
    <property type="protein sequence ID" value="KOS10641.1"/>
    <property type="molecule type" value="Genomic_DNA"/>
</dbReference>
<comment type="caution">
    <text evidence="1">The sequence shown here is derived from an EMBL/GenBank/DDBJ whole genome shotgun (WGS) entry which is preliminary data.</text>
</comment>
<accession>A0A0M8MNW8</accession>
<dbReference type="AlphaFoldDB" id="A0A0M8MNW8"/>
<organism evidence="1 2">
    <name type="scientific">Microbacterium aurantiacum</name>
    <dbReference type="NCBI Taxonomy" id="162393"/>
    <lineage>
        <taxon>Bacteria</taxon>
        <taxon>Bacillati</taxon>
        <taxon>Actinomycetota</taxon>
        <taxon>Actinomycetes</taxon>
        <taxon>Micrococcales</taxon>
        <taxon>Microbacteriaceae</taxon>
        <taxon>Microbacterium</taxon>
    </lineage>
</organism>
<keyword evidence="2" id="KW-1185">Reference proteome</keyword>
<sequence>MRYAGNDVLLEEGIEILTAPVCTSPDEIAVTCEGETMDGEPIRVESTADAQDDVLVTVGDRTLYDGSLLAVLDRGSSG</sequence>
<proteinExistence type="predicted"/>
<reference evidence="1" key="1">
    <citation type="submission" date="2015-04" db="EMBL/GenBank/DDBJ databases">
        <title>Complete genome sequence of Microbacterium chocolatum SIT 101, a bacterium enantioselectively hydrolyzing mesomeric diesters.</title>
        <authorList>
            <person name="Li X."/>
            <person name="Xu Y."/>
        </authorList>
    </citation>
    <scope>NUCLEOTIDE SEQUENCE [LARGE SCALE GENOMIC DNA]</scope>
    <source>
        <strain evidence="1">SIT 101</strain>
    </source>
</reference>
<gene>
    <name evidence="1" type="ORF">XI38_09245</name>
</gene>